<dbReference type="Proteomes" id="UP000481643">
    <property type="component" value="Unassembled WGS sequence"/>
</dbReference>
<name>A0A6L3Y9E4_9HYPH</name>
<protein>
    <submittedName>
        <fullName evidence="1">Uncharacterized protein</fullName>
    </submittedName>
</protein>
<gene>
    <name evidence="1" type="ORF">F9L08_22465</name>
</gene>
<sequence>KGVREDEHPFSIKANILLALSTTCPHPIPLFPYSPIPLFPYSPIPLLPYGPSLPVDTRHRSDYLMQIVCNCINTQGIDYGTPWSRPLRRW</sequence>
<evidence type="ECO:0000313" key="2">
    <source>
        <dbReference type="Proteomes" id="UP000481643"/>
    </source>
</evidence>
<proteinExistence type="predicted"/>
<evidence type="ECO:0000313" key="1">
    <source>
        <dbReference type="EMBL" id="KAB2679894.1"/>
    </source>
</evidence>
<comment type="caution">
    <text evidence="1">The sequence shown here is derived from an EMBL/GenBank/DDBJ whole genome shotgun (WGS) entry which is preliminary data.</text>
</comment>
<accession>A0A6L3Y9E4</accession>
<organism evidence="1 2">
    <name type="scientific">Brucella tritici</name>
    <dbReference type="NCBI Taxonomy" id="94626"/>
    <lineage>
        <taxon>Bacteria</taxon>
        <taxon>Pseudomonadati</taxon>
        <taxon>Pseudomonadota</taxon>
        <taxon>Alphaproteobacteria</taxon>
        <taxon>Hyphomicrobiales</taxon>
        <taxon>Brucellaceae</taxon>
        <taxon>Brucella/Ochrobactrum group</taxon>
        <taxon>Brucella</taxon>
    </lineage>
</organism>
<dbReference type="EMBL" id="WBVX01000030">
    <property type="protein sequence ID" value="KAB2679894.1"/>
    <property type="molecule type" value="Genomic_DNA"/>
</dbReference>
<feature type="non-terminal residue" evidence="1">
    <location>
        <position position="1"/>
    </location>
</feature>
<reference evidence="1 2" key="1">
    <citation type="submission" date="2019-09" db="EMBL/GenBank/DDBJ databases">
        <title>Taxonomic organization of the family Brucellaceae based on a phylogenomic approach.</title>
        <authorList>
            <person name="Leclercq S."/>
            <person name="Cloeckaert A."/>
            <person name="Zygmunt M.S."/>
        </authorList>
    </citation>
    <scope>NUCLEOTIDE SEQUENCE [LARGE SCALE GENOMIC DNA]</scope>
    <source>
        <strain evidence="1 2">WS1830</strain>
    </source>
</reference>
<dbReference type="AlphaFoldDB" id="A0A6L3Y9E4"/>